<dbReference type="SUPFAM" id="SSF51905">
    <property type="entry name" value="FAD/NAD(P)-binding domain"/>
    <property type="match status" value="1"/>
</dbReference>
<dbReference type="PRINTS" id="PR00420">
    <property type="entry name" value="RNGMNOXGNASE"/>
</dbReference>
<accession>S7T5R7</accession>
<sequence>MHDIAVAGAGPAGASAARAAAGAGLSVVLLDKDVFPRHKPCGGALSEQALAALGFPLPAYIAEREYHGGILCMESSRLQVQRPWRAGVLVTRRDFDALLVDMARRAGAVVREGEEVLGLSRQADGVSLHTRRATYRARLALVCEGASGRLKRAVRPPDRPEDYNYCVCADVPAEAARKVSGRDLPDPTRPDHPLVLQFGISQVSYGWIFPRREDVSVGMGELGVNRRKAVADLRRFLADWGLLAPPALMGHKIPMGGVPRPIHRDRVLLAGDAGGFADPLLGEGIAHAIRTGQWAAQAAHQALDAGDPGRAGPIFERLTRPLDEEMRHALRLVRALERAPRRLIKAIMTDEKALARYVDILSGRETYAAFTAFLKRRLPWNTLRTLWV</sequence>
<dbReference type="GO" id="GO:0071949">
    <property type="term" value="F:FAD binding"/>
    <property type="evidence" value="ECO:0007669"/>
    <property type="project" value="InterPro"/>
</dbReference>
<reference evidence="2 3" key="1">
    <citation type="journal article" date="2013" name="Genome Announc.">
        <title>Draft genome sequences for three mercury-methylating, sulfate-reducing bacteria.</title>
        <authorList>
            <person name="Brown S.D."/>
            <person name="Hurt R.A.Jr."/>
            <person name="Gilmour C.C."/>
            <person name="Elias D.A."/>
        </authorList>
    </citation>
    <scope>NUCLEOTIDE SEQUENCE [LARGE SCALE GENOMIC DNA]</scope>
    <source>
        <strain evidence="2 3">DSM 16529</strain>
    </source>
</reference>
<dbReference type="GO" id="GO:0016628">
    <property type="term" value="F:oxidoreductase activity, acting on the CH-CH group of donors, NAD or NADP as acceptor"/>
    <property type="evidence" value="ECO:0007669"/>
    <property type="project" value="InterPro"/>
</dbReference>
<evidence type="ECO:0000313" key="2">
    <source>
        <dbReference type="EMBL" id="EPR32377.1"/>
    </source>
</evidence>
<gene>
    <name evidence="2" type="ORF">dsat_0729</name>
</gene>
<dbReference type="PATRIC" id="fig|1121439.3.peg.2089"/>
<protein>
    <submittedName>
        <fullName evidence="2">Geranylgeranyl reductase</fullName>
    </submittedName>
</protein>
<dbReference type="InterPro" id="IPR050407">
    <property type="entry name" value="Geranylgeranyl_reductase"/>
</dbReference>
<evidence type="ECO:0000259" key="1">
    <source>
        <dbReference type="Pfam" id="PF01494"/>
    </source>
</evidence>
<dbReference type="RefSeq" id="WP_020887426.1">
    <property type="nucleotide sequence ID" value="NZ_ATHI01000027.1"/>
</dbReference>
<dbReference type="EMBL" id="ATHI01000027">
    <property type="protein sequence ID" value="EPR32377.1"/>
    <property type="molecule type" value="Genomic_DNA"/>
</dbReference>
<dbReference type="InterPro" id="IPR002938">
    <property type="entry name" value="FAD-bd"/>
</dbReference>
<dbReference type="OrthoDB" id="9799983at2"/>
<dbReference type="NCBIfam" id="TIGR02032">
    <property type="entry name" value="GG-red-SF"/>
    <property type="match status" value="1"/>
</dbReference>
<dbReference type="InterPro" id="IPR011777">
    <property type="entry name" value="Geranylgeranyl_Rdtase_fam"/>
</dbReference>
<dbReference type="Pfam" id="PF01494">
    <property type="entry name" value="FAD_binding_3"/>
    <property type="match status" value="1"/>
</dbReference>
<dbReference type="Proteomes" id="UP000014975">
    <property type="component" value="Unassembled WGS sequence"/>
</dbReference>
<dbReference type="AlphaFoldDB" id="S7T5R7"/>
<feature type="domain" description="FAD-binding" evidence="1">
    <location>
        <begin position="3"/>
        <end position="290"/>
    </location>
</feature>
<dbReference type="Gene3D" id="3.50.50.60">
    <property type="entry name" value="FAD/NAD(P)-binding domain"/>
    <property type="match status" value="1"/>
</dbReference>
<keyword evidence="3" id="KW-1185">Reference proteome</keyword>
<evidence type="ECO:0000313" key="3">
    <source>
        <dbReference type="Proteomes" id="UP000014975"/>
    </source>
</evidence>
<dbReference type="eggNOG" id="COG0644">
    <property type="taxonomic scope" value="Bacteria"/>
</dbReference>
<comment type="caution">
    <text evidence="2">The sequence shown here is derived from an EMBL/GenBank/DDBJ whole genome shotgun (WGS) entry which is preliminary data.</text>
</comment>
<dbReference type="PANTHER" id="PTHR42685">
    <property type="entry name" value="GERANYLGERANYL DIPHOSPHATE REDUCTASE"/>
    <property type="match status" value="1"/>
</dbReference>
<dbReference type="InterPro" id="IPR036188">
    <property type="entry name" value="FAD/NAD-bd_sf"/>
</dbReference>
<dbReference type="STRING" id="1121439.dsat_0729"/>
<dbReference type="PANTHER" id="PTHR42685:SF18">
    <property type="entry name" value="DIGERANYLGERANYLGLYCEROPHOSPHOLIPID REDUCTASE"/>
    <property type="match status" value="1"/>
</dbReference>
<organism evidence="2 3">
    <name type="scientific">Alkalidesulfovibrio alkalitolerans DSM 16529</name>
    <dbReference type="NCBI Taxonomy" id="1121439"/>
    <lineage>
        <taxon>Bacteria</taxon>
        <taxon>Pseudomonadati</taxon>
        <taxon>Thermodesulfobacteriota</taxon>
        <taxon>Desulfovibrionia</taxon>
        <taxon>Desulfovibrionales</taxon>
        <taxon>Desulfovibrionaceae</taxon>
        <taxon>Alkalidesulfovibrio</taxon>
    </lineage>
</organism>
<name>S7T5R7_9BACT</name>
<proteinExistence type="predicted"/>